<evidence type="ECO:0000256" key="5">
    <source>
        <dbReference type="ARBA" id="ARBA00023187"/>
    </source>
</evidence>
<evidence type="ECO:0000313" key="8">
    <source>
        <dbReference type="EMBL" id="CTR08593.1"/>
    </source>
</evidence>
<comment type="similarity">
    <text evidence="2">Belongs to the SPF27 family.</text>
</comment>
<dbReference type="Proteomes" id="UP000239560">
    <property type="component" value="Unassembled WGS sequence"/>
</dbReference>
<name>A0A0K3CI02_RHOTO</name>
<dbReference type="GO" id="GO:0071013">
    <property type="term" value="C:catalytic step 2 spliceosome"/>
    <property type="evidence" value="ECO:0007669"/>
    <property type="project" value="TreeGrafter"/>
</dbReference>
<evidence type="ECO:0000256" key="3">
    <source>
        <dbReference type="ARBA" id="ARBA00022664"/>
    </source>
</evidence>
<sequence>MASTAQEHQLDSLPYYDTPLPELQPVINSLIAVELRNLLPKTPSSNPTNLSHLSPPRPLPSPDAHPLLASELARVESKRPLKTGEGLDTTRYAMPFPSEDEQDSVEAWERAYRSSLAQLEHQRLRTMNGTLLQQFGANKWRVENFALENAIKRVEGEGEEVKGVVEDVNRRRKADQEKAGETLNRLEKRWTELVSGTLQLEIGCGVLEEELVGLRARHAELQQRLAASAQ</sequence>
<reference evidence="9 11" key="2">
    <citation type="journal article" date="2018" name="Elife">
        <title>Functional genomics of lipid metabolism in the oleaginous yeast Rhodosporidium toruloides.</title>
        <authorList>
            <person name="Coradetti S.T."/>
            <person name="Pinel D."/>
            <person name="Geiselman G."/>
            <person name="Ito M."/>
            <person name="Mondo S."/>
            <person name="Reilly M.C."/>
            <person name="Cheng Y.F."/>
            <person name="Bauer S."/>
            <person name="Grigoriev I."/>
            <person name="Gladden J.M."/>
            <person name="Simmons B.A."/>
            <person name="Brem R."/>
            <person name="Arkin A.P."/>
            <person name="Skerker J.M."/>
        </authorList>
    </citation>
    <scope>NUCLEOTIDE SEQUENCE [LARGE SCALE GENOMIC DNA]</scope>
    <source>
        <strain evidence="9 11">NBRC 0880</strain>
    </source>
</reference>
<evidence type="ECO:0000256" key="2">
    <source>
        <dbReference type="ARBA" id="ARBA00010788"/>
    </source>
</evidence>
<dbReference type="OMA" id="SAWQESI"/>
<evidence type="ECO:0000256" key="4">
    <source>
        <dbReference type="ARBA" id="ARBA00022728"/>
    </source>
</evidence>
<keyword evidence="3" id="KW-0507">mRNA processing</keyword>
<dbReference type="PANTHER" id="PTHR13296:SF0">
    <property type="entry name" value="PRE-MRNA-SPLICING FACTOR SPF27"/>
    <property type="match status" value="1"/>
</dbReference>
<proteinExistence type="inferred from homology"/>
<reference evidence="8 10" key="1">
    <citation type="submission" date="2015-07" db="EMBL/GenBank/DDBJ databases">
        <authorList>
            <person name="Cajimat M.N.B."/>
            <person name="Milazzo M.L."/>
            <person name="Fulhorst C.F."/>
        </authorList>
    </citation>
    <scope>NUCLEOTIDE SEQUENCE [LARGE SCALE GENOMIC DNA]</scope>
    <source>
        <strain evidence="8">Single colony</strain>
    </source>
</reference>
<keyword evidence="4" id="KW-0747">Spliceosome</keyword>
<dbReference type="Proteomes" id="UP000199069">
    <property type="component" value="Unassembled WGS sequence"/>
</dbReference>
<evidence type="ECO:0000313" key="11">
    <source>
        <dbReference type="Proteomes" id="UP000239560"/>
    </source>
</evidence>
<dbReference type="GO" id="GO:0006397">
    <property type="term" value="P:mRNA processing"/>
    <property type="evidence" value="ECO:0007669"/>
    <property type="project" value="UniProtKB-KW"/>
</dbReference>
<dbReference type="AlphaFoldDB" id="A0A0K3CI02"/>
<protein>
    <submittedName>
        <fullName evidence="8">BY PROTMAP: gi|472584307|gb|EMS21901.1| breast carcinoma amplified sequence 2 [Rhodosporidium toruloides NP11] gi|647395359|emb|CDR36700.1| RHTO0S02e05776g1_1 [Rhodosporidium toruloides]</fullName>
    </submittedName>
    <submittedName>
        <fullName evidence="9">Pre-mRNA-splicing factor SPF27</fullName>
    </submittedName>
</protein>
<dbReference type="GO" id="GO:0000974">
    <property type="term" value="C:Prp19 complex"/>
    <property type="evidence" value="ECO:0007669"/>
    <property type="project" value="TreeGrafter"/>
</dbReference>
<keyword evidence="6" id="KW-0539">Nucleus</keyword>
<dbReference type="EMBL" id="CWKI01000008">
    <property type="protein sequence ID" value="CTR08593.1"/>
    <property type="molecule type" value="Genomic_DNA"/>
</dbReference>
<evidence type="ECO:0000313" key="9">
    <source>
        <dbReference type="EMBL" id="PRQ73294.1"/>
    </source>
</evidence>
<dbReference type="EMBL" id="LCTV02000008">
    <property type="protein sequence ID" value="PRQ73294.1"/>
    <property type="molecule type" value="Genomic_DNA"/>
</dbReference>
<keyword evidence="10" id="KW-1185">Reference proteome</keyword>
<dbReference type="STRING" id="5286.A0A0K3CI02"/>
<organism evidence="8 10">
    <name type="scientific">Rhodotorula toruloides</name>
    <name type="common">Yeast</name>
    <name type="synonym">Rhodosporidium toruloides</name>
    <dbReference type="NCBI Taxonomy" id="5286"/>
    <lineage>
        <taxon>Eukaryota</taxon>
        <taxon>Fungi</taxon>
        <taxon>Dikarya</taxon>
        <taxon>Basidiomycota</taxon>
        <taxon>Pucciniomycotina</taxon>
        <taxon>Microbotryomycetes</taxon>
        <taxon>Sporidiobolales</taxon>
        <taxon>Sporidiobolaceae</taxon>
        <taxon>Rhodotorula</taxon>
    </lineage>
</organism>
<dbReference type="OrthoDB" id="205794at2759"/>
<dbReference type="PANTHER" id="PTHR13296">
    <property type="entry name" value="BCAS2 PROTEIN"/>
    <property type="match status" value="1"/>
</dbReference>
<dbReference type="Pfam" id="PF05700">
    <property type="entry name" value="BCAS2"/>
    <property type="match status" value="1"/>
</dbReference>
<evidence type="ECO:0000313" key="10">
    <source>
        <dbReference type="Proteomes" id="UP000199069"/>
    </source>
</evidence>
<gene>
    <name evidence="8" type="primary">FGENESH: predicted gene_8.309</name>
    <name evidence="9" type="ORF">AAT19DRAFT_16047</name>
    <name evidence="8" type="ORF">BN2166_0044540</name>
</gene>
<comment type="subcellular location">
    <subcellularLocation>
        <location evidence="1">Nucleus</location>
    </subcellularLocation>
</comment>
<keyword evidence="5" id="KW-0508">mRNA splicing</keyword>
<evidence type="ECO:0000256" key="7">
    <source>
        <dbReference type="SAM" id="MobiDB-lite"/>
    </source>
</evidence>
<evidence type="ECO:0000256" key="6">
    <source>
        <dbReference type="ARBA" id="ARBA00023242"/>
    </source>
</evidence>
<dbReference type="GO" id="GO:0008380">
    <property type="term" value="P:RNA splicing"/>
    <property type="evidence" value="ECO:0007669"/>
    <property type="project" value="UniProtKB-KW"/>
</dbReference>
<feature type="region of interest" description="Disordered" evidence="7">
    <location>
        <begin position="42"/>
        <end position="98"/>
    </location>
</feature>
<accession>A0A0K3CI02</accession>
<dbReference type="GO" id="GO:0071011">
    <property type="term" value="C:precatalytic spliceosome"/>
    <property type="evidence" value="ECO:0007669"/>
    <property type="project" value="TreeGrafter"/>
</dbReference>
<evidence type="ECO:0000256" key="1">
    <source>
        <dbReference type="ARBA" id="ARBA00004123"/>
    </source>
</evidence>
<dbReference type="InterPro" id="IPR008409">
    <property type="entry name" value="SPF27"/>
</dbReference>